<proteinExistence type="predicted"/>
<accession>A0A0N7L7A6</accession>
<dbReference type="AlphaFoldDB" id="A0A0N7L7A6"/>
<reference evidence="2" key="1">
    <citation type="submission" date="2014-09" db="EMBL/GenBank/DDBJ databases">
        <authorList>
            <person name="Sharma Rahul"/>
            <person name="Thines Marco"/>
        </authorList>
    </citation>
    <scope>NUCLEOTIDE SEQUENCE [LARGE SCALE GENOMIC DNA]</scope>
</reference>
<dbReference type="Proteomes" id="UP000054928">
    <property type="component" value="Unassembled WGS sequence"/>
</dbReference>
<dbReference type="EMBL" id="CCYD01002047">
    <property type="protein sequence ID" value="CEG46539.1"/>
    <property type="molecule type" value="Genomic_DNA"/>
</dbReference>
<evidence type="ECO:0000313" key="2">
    <source>
        <dbReference type="Proteomes" id="UP000054928"/>
    </source>
</evidence>
<dbReference type="GeneID" id="59052781"/>
<evidence type="ECO:0000313" key="1">
    <source>
        <dbReference type="EMBL" id="CEG46539.1"/>
    </source>
</evidence>
<protein>
    <submittedName>
        <fullName evidence="1">Uncharacterized protein</fullName>
    </submittedName>
</protein>
<organism evidence="1 2">
    <name type="scientific">Plasmopara halstedii</name>
    <name type="common">Downy mildew of sunflower</name>
    <dbReference type="NCBI Taxonomy" id="4781"/>
    <lineage>
        <taxon>Eukaryota</taxon>
        <taxon>Sar</taxon>
        <taxon>Stramenopiles</taxon>
        <taxon>Oomycota</taxon>
        <taxon>Peronosporomycetes</taxon>
        <taxon>Peronosporales</taxon>
        <taxon>Peronosporaceae</taxon>
        <taxon>Plasmopara</taxon>
    </lineage>
</organism>
<sequence length="62" mass="6987">MLVRPPPRASYQIARRSLENFSKVRPPDQHRPKGSLSFFAARVGLLPVKSIYHMMPPVSASL</sequence>
<name>A0A0N7L7A6_PLAHL</name>
<keyword evidence="2" id="KW-1185">Reference proteome</keyword>
<dbReference type="RefSeq" id="XP_036263377.1">
    <property type="nucleotide sequence ID" value="XM_036407121.1"/>
</dbReference>